<proteinExistence type="predicted"/>
<dbReference type="AlphaFoldDB" id="A0A256FCR4"/>
<dbReference type="EMBL" id="NNRL01000159">
    <property type="protein sequence ID" value="OYR12456.1"/>
    <property type="molecule type" value="Genomic_DNA"/>
</dbReference>
<organism evidence="1 2">
    <name type="scientific">Brucella grignonensis</name>
    <dbReference type="NCBI Taxonomy" id="94627"/>
    <lineage>
        <taxon>Bacteria</taxon>
        <taxon>Pseudomonadati</taxon>
        <taxon>Pseudomonadota</taxon>
        <taxon>Alphaproteobacteria</taxon>
        <taxon>Hyphomicrobiales</taxon>
        <taxon>Brucellaceae</taxon>
        <taxon>Brucella/Ochrobactrum group</taxon>
        <taxon>Brucella</taxon>
    </lineage>
</organism>
<evidence type="ECO:0000313" key="1">
    <source>
        <dbReference type="EMBL" id="OYR12456.1"/>
    </source>
</evidence>
<evidence type="ECO:0000313" key="2">
    <source>
        <dbReference type="Proteomes" id="UP000216478"/>
    </source>
</evidence>
<keyword evidence="2" id="KW-1185">Reference proteome</keyword>
<name>A0A256FCR4_9HYPH</name>
<reference evidence="1 2" key="1">
    <citation type="submission" date="2017-07" db="EMBL/GenBank/DDBJ databases">
        <title>Phylogenetic study on the rhizospheric bacterium Ochrobactrum sp. A44.</title>
        <authorList>
            <person name="Krzyzanowska D.M."/>
            <person name="Ossowicki A."/>
            <person name="Rajewska M."/>
            <person name="Maciag T."/>
            <person name="Kaczynski Z."/>
            <person name="Czerwicka M."/>
            <person name="Jafra S."/>
        </authorList>
    </citation>
    <scope>NUCLEOTIDE SEQUENCE [LARGE SCALE GENOMIC DNA]</scope>
    <source>
        <strain evidence="1 2">OgA9a</strain>
    </source>
</reference>
<comment type="caution">
    <text evidence="1">The sequence shown here is derived from an EMBL/GenBank/DDBJ whole genome shotgun (WGS) entry which is preliminary data.</text>
</comment>
<dbReference type="Proteomes" id="UP000216478">
    <property type="component" value="Unassembled WGS sequence"/>
</dbReference>
<sequence>MARATKKTKAVTVATAENAATDAQIRSVGDVAMEVVGALPALEPIPDPDMTLEAETVADMESVAAEPVTGREIFILLNKLKKSPRNARKTPHIEALAASIAAKGLFQNRVVEPEVNEAGEATGWSSPDLVERFWH</sequence>
<gene>
    <name evidence="1" type="ORF">CEV33_1240</name>
</gene>
<accession>A0A256FCR4</accession>
<protein>
    <submittedName>
        <fullName evidence="1">ParB-like nuclease domain protein</fullName>
    </submittedName>
</protein>
<dbReference type="OrthoDB" id="9813122at2"/>